<reference evidence="1 2" key="1">
    <citation type="journal article" date="2012" name="J. Bacteriol.">
        <title>Genome Sequence of Fibrella aestuarina BUZ 2T, a Filamentous Marine Bacterium.</title>
        <authorList>
            <person name="Filippini M."/>
            <person name="Qi W."/>
            <person name="Blom J."/>
            <person name="Goesmann A."/>
            <person name="Smits T.H."/>
            <person name="Bagheri H.C."/>
        </authorList>
    </citation>
    <scope>NUCLEOTIDE SEQUENCE [LARGE SCALE GENOMIC DNA]</scope>
    <source>
        <strain evidence="2">BUZ 2T</strain>
    </source>
</reference>
<accession>I0KC37</accession>
<dbReference type="AlphaFoldDB" id="I0KC37"/>
<evidence type="ECO:0000313" key="1">
    <source>
        <dbReference type="EMBL" id="CCH01690.1"/>
    </source>
</evidence>
<protein>
    <recommendedName>
        <fullName evidence="3">DUF3052 domain-containing protein</fullName>
    </recommendedName>
</protein>
<dbReference type="STRING" id="1166018.FAES_3683"/>
<dbReference type="RefSeq" id="WP_015332789.1">
    <property type="nucleotide sequence ID" value="NC_020054.1"/>
</dbReference>
<evidence type="ECO:0008006" key="3">
    <source>
        <dbReference type="Google" id="ProtNLM"/>
    </source>
</evidence>
<dbReference type="KEGG" id="fae:FAES_3683"/>
<dbReference type="Proteomes" id="UP000011058">
    <property type="component" value="Chromosome"/>
</dbReference>
<proteinExistence type="predicted"/>
<organism evidence="1 2">
    <name type="scientific">Fibrella aestuarina BUZ 2</name>
    <dbReference type="NCBI Taxonomy" id="1166018"/>
    <lineage>
        <taxon>Bacteria</taxon>
        <taxon>Pseudomonadati</taxon>
        <taxon>Bacteroidota</taxon>
        <taxon>Cytophagia</taxon>
        <taxon>Cytophagales</taxon>
        <taxon>Spirosomataceae</taxon>
        <taxon>Fibrella</taxon>
    </lineage>
</organism>
<dbReference type="eggNOG" id="COG4430">
    <property type="taxonomic scope" value="Bacteria"/>
</dbReference>
<keyword evidence="2" id="KW-1185">Reference proteome</keyword>
<name>I0KC37_9BACT</name>
<dbReference type="PATRIC" id="fig|1166018.3.peg.5465"/>
<sequence>MQDLLKKLNYTGQQPLVLFNAPTAFAQALQQTLPDGSVQVDVRSNEPVSFALAFVTQQAQIDALIGQLAPLLQGDATLWFAYPKGSSKNYTCDFNRDTGWQSVGQAGFEPVRMVAIDSDWSALRFRRVAYIKTMTRQRHISDEGKARTNASSR</sequence>
<gene>
    <name evidence="1" type="ORF">FAES_3683</name>
</gene>
<evidence type="ECO:0000313" key="2">
    <source>
        <dbReference type="Proteomes" id="UP000011058"/>
    </source>
</evidence>
<dbReference type="HOGENOM" id="CLU_129221_2_0_10"/>
<dbReference type="OrthoDB" id="9800461at2"/>
<dbReference type="EMBL" id="HE796683">
    <property type="protein sequence ID" value="CCH01690.1"/>
    <property type="molecule type" value="Genomic_DNA"/>
</dbReference>